<keyword evidence="2" id="KW-1185">Reference proteome</keyword>
<organism evidence="1 2">
    <name type="scientific">Promicromonospora sukumoe</name>
    <dbReference type="NCBI Taxonomy" id="88382"/>
    <lineage>
        <taxon>Bacteria</taxon>
        <taxon>Bacillati</taxon>
        <taxon>Actinomycetota</taxon>
        <taxon>Actinomycetes</taxon>
        <taxon>Micrococcales</taxon>
        <taxon>Promicromonosporaceae</taxon>
        <taxon>Promicromonospora</taxon>
    </lineage>
</organism>
<proteinExistence type="predicted"/>
<evidence type="ECO:0000313" key="2">
    <source>
        <dbReference type="Proteomes" id="UP000540568"/>
    </source>
</evidence>
<protein>
    <submittedName>
        <fullName evidence="1">Uncharacterized protein</fullName>
    </submittedName>
</protein>
<dbReference type="Proteomes" id="UP000540568">
    <property type="component" value="Unassembled WGS sequence"/>
</dbReference>
<sequence length="53" mass="5957">MTVQLDWAPEGATEKIGNALNFDDRRVQGDLARFKEYIESRGVETGAWRGDVS</sequence>
<accession>A0A7W3J6P4</accession>
<dbReference type="AlphaFoldDB" id="A0A7W3J6P4"/>
<dbReference type="EMBL" id="JACGWV010000001">
    <property type="protein sequence ID" value="MBA8807306.1"/>
    <property type="molecule type" value="Genomic_DNA"/>
</dbReference>
<name>A0A7W3J6P4_9MICO</name>
<evidence type="ECO:0000313" key="1">
    <source>
        <dbReference type="EMBL" id="MBA8807306.1"/>
    </source>
</evidence>
<gene>
    <name evidence="1" type="ORF">FHX71_001248</name>
</gene>
<reference evidence="1 2" key="1">
    <citation type="submission" date="2020-07" db="EMBL/GenBank/DDBJ databases">
        <title>Sequencing the genomes of 1000 actinobacteria strains.</title>
        <authorList>
            <person name="Klenk H.-P."/>
        </authorList>
    </citation>
    <scope>NUCLEOTIDE SEQUENCE [LARGE SCALE GENOMIC DNA]</scope>
    <source>
        <strain evidence="1 2">DSM 44121</strain>
    </source>
</reference>
<comment type="caution">
    <text evidence="1">The sequence shown here is derived from an EMBL/GenBank/DDBJ whole genome shotgun (WGS) entry which is preliminary data.</text>
</comment>